<sequence>MLVCWPEDNSELYQPHFCKRVEVRVHRRQEKLISFLSIKKKIIVHCEFKFSCKKALHMEGARSPSLKVWGSSL</sequence>
<organism evidence="1 2">
    <name type="scientific">Stephania japonica</name>
    <dbReference type="NCBI Taxonomy" id="461633"/>
    <lineage>
        <taxon>Eukaryota</taxon>
        <taxon>Viridiplantae</taxon>
        <taxon>Streptophyta</taxon>
        <taxon>Embryophyta</taxon>
        <taxon>Tracheophyta</taxon>
        <taxon>Spermatophyta</taxon>
        <taxon>Magnoliopsida</taxon>
        <taxon>Ranunculales</taxon>
        <taxon>Menispermaceae</taxon>
        <taxon>Menispermoideae</taxon>
        <taxon>Cissampelideae</taxon>
        <taxon>Stephania</taxon>
    </lineage>
</organism>
<dbReference type="AlphaFoldDB" id="A0AAP0JQF1"/>
<gene>
    <name evidence="1" type="ORF">Sjap_007681</name>
</gene>
<protein>
    <submittedName>
        <fullName evidence="1">Uncharacterized protein</fullName>
    </submittedName>
</protein>
<name>A0AAP0JQF1_9MAGN</name>
<dbReference type="EMBL" id="JBBNAE010000003">
    <property type="protein sequence ID" value="KAK9137087.1"/>
    <property type="molecule type" value="Genomic_DNA"/>
</dbReference>
<proteinExistence type="predicted"/>
<reference evidence="1 2" key="1">
    <citation type="submission" date="2024-01" db="EMBL/GenBank/DDBJ databases">
        <title>Genome assemblies of Stephania.</title>
        <authorList>
            <person name="Yang L."/>
        </authorList>
    </citation>
    <scope>NUCLEOTIDE SEQUENCE [LARGE SCALE GENOMIC DNA]</scope>
    <source>
        <strain evidence="1">QJT</strain>
        <tissue evidence="1">Leaf</tissue>
    </source>
</reference>
<comment type="caution">
    <text evidence="1">The sequence shown here is derived from an EMBL/GenBank/DDBJ whole genome shotgun (WGS) entry which is preliminary data.</text>
</comment>
<evidence type="ECO:0000313" key="2">
    <source>
        <dbReference type="Proteomes" id="UP001417504"/>
    </source>
</evidence>
<accession>A0AAP0JQF1</accession>
<keyword evidence="2" id="KW-1185">Reference proteome</keyword>
<evidence type="ECO:0000313" key="1">
    <source>
        <dbReference type="EMBL" id="KAK9137087.1"/>
    </source>
</evidence>
<dbReference type="Proteomes" id="UP001417504">
    <property type="component" value="Unassembled WGS sequence"/>
</dbReference>